<feature type="transmembrane region" description="Helical" evidence="12">
    <location>
        <begin position="115"/>
        <end position="134"/>
    </location>
</feature>
<comment type="cofactor">
    <cofactor evidence="1">
        <name>Zn(2+)</name>
        <dbReference type="ChEBI" id="CHEBI:29105"/>
    </cofactor>
</comment>
<dbReference type="PANTHER" id="PTHR39188:SF3">
    <property type="entry name" value="STAGE IV SPORULATION PROTEIN FB"/>
    <property type="match status" value="1"/>
</dbReference>
<dbReference type="GO" id="GO:0046872">
    <property type="term" value="F:metal ion binding"/>
    <property type="evidence" value="ECO:0007669"/>
    <property type="project" value="UniProtKB-KW"/>
</dbReference>
<dbReference type="Pfam" id="PF02163">
    <property type="entry name" value="Peptidase_M50"/>
    <property type="match status" value="1"/>
</dbReference>
<evidence type="ECO:0000256" key="3">
    <source>
        <dbReference type="ARBA" id="ARBA00007931"/>
    </source>
</evidence>
<feature type="transmembrane region" description="Helical" evidence="12">
    <location>
        <begin position="6"/>
        <end position="23"/>
    </location>
</feature>
<proteinExistence type="inferred from homology"/>
<keyword evidence="10" id="KW-0482">Metalloprotease</keyword>
<gene>
    <name evidence="14" type="ORF">A2890_02700</name>
</gene>
<evidence type="ECO:0000313" key="14">
    <source>
        <dbReference type="EMBL" id="OGC59798.1"/>
    </source>
</evidence>
<name>A0A1F4VS41_UNCKA</name>
<dbReference type="PANTHER" id="PTHR39188">
    <property type="entry name" value="MEMBRANE-ASSOCIATED ZINC METALLOPROTEASE M50B"/>
    <property type="match status" value="1"/>
</dbReference>
<comment type="subcellular location">
    <subcellularLocation>
        <location evidence="2">Membrane</location>
        <topology evidence="2">Multi-pass membrane protein</topology>
    </subcellularLocation>
</comment>
<comment type="caution">
    <text evidence="14">The sequence shown here is derived from an EMBL/GenBank/DDBJ whole genome shotgun (WGS) entry which is preliminary data.</text>
</comment>
<organism evidence="14 15">
    <name type="scientific">candidate division WWE3 bacterium RIFCSPLOWO2_01_FULL_53_14</name>
    <dbReference type="NCBI Taxonomy" id="1802628"/>
    <lineage>
        <taxon>Bacteria</taxon>
        <taxon>Katanobacteria</taxon>
    </lineage>
</organism>
<evidence type="ECO:0000256" key="2">
    <source>
        <dbReference type="ARBA" id="ARBA00004141"/>
    </source>
</evidence>
<evidence type="ECO:0000313" key="15">
    <source>
        <dbReference type="Proteomes" id="UP000176967"/>
    </source>
</evidence>
<dbReference type="Proteomes" id="UP000176967">
    <property type="component" value="Unassembled WGS sequence"/>
</dbReference>
<protein>
    <recommendedName>
        <fullName evidence="13">Peptidase M50 domain-containing protein</fullName>
    </recommendedName>
</protein>
<dbReference type="EMBL" id="MEVL01000034">
    <property type="protein sequence ID" value="OGC59798.1"/>
    <property type="molecule type" value="Genomic_DNA"/>
</dbReference>
<evidence type="ECO:0000256" key="5">
    <source>
        <dbReference type="ARBA" id="ARBA00022692"/>
    </source>
</evidence>
<evidence type="ECO:0000256" key="1">
    <source>
        <dbReference type="ARBA" id="ARBA00001947"/>
    </source>
</evidence>
<feature type="transmembrane region" description="Helical" evidence="12">
    <location>
        <begin position="154"/>
        <end position="172"/>
    </location>
</feature>
<evidence type="ECO:0000256" key="7">
    <source>
        <dbReference type="ARBA" id="ARBA00022801"/>
    </source>
</evidence>
<keyword evidence="4" id="KW-0645">Protease</keyword>
<feature type="transmembrane region" description="Helical" evidence="12">
    <location>
        <begin position="86"/>
        <end position="108"/>
    </location>
</feature>
<feature type="transmembrane region" description="Helical" evidence="12">
    <location>
        <begin position="30"/>
        <end position="51"/>
    </location>
</feature>
<dbReference type="STRING" id="1802628.A2890_02700"/>
<evidence type="ECO:0000256" key="4">
    <source>
        <dbReference type="ARBA" id="ARBA00022670"/>
    </source>
</evidence>
<dbReference type="AlphaFoldDB" id="A0A1F4VS41"/>
<evidence type="ECO:0000256" key="6">
    <source>
        <dbReference type="ARBA" id="ARBA00022723"/>
    </source>
</evidence>
<accession>A0A1F4VS41</accession>
<reference evidence="14 15" key="1">
    <citation type="journal article" date="2016" name="Nat. Commun.">
        <title>Thousands of microbial genomes shed light on interconnected biogeochemical processes in an aquifer system.</title>
        <authorList>
            <person name="Anantharaman K."/>
            <person name="Brown C.T."/>
            <person name="Hug L.A."/>
            <person name="Sharon I."/>
            <person name="Castelle C.J."/>
            <person name="Probst A.J."/>
            <person name="Thomas B.C."/>
            <person name="Singh A."/>
            <person name="Wilkins M.J."/>
            <person name="Karaoz U."/>
            <person name="Brodie E.L."/>
            <person name="Williams K.H."/>
            <person name="Hubbard S.S."/>
            <person name="Banfield J.F."/>
        </authorList>
    </citation>
    <scope>NUCLEOTIDE SEQUENCE [LARGE SCALE GENOMIC DNA]</scope>
</reference>
<evidence type="ECO:0000256" key="12">
    <source>
        <dbReference type="SAM" id="Phobius"/>
    </source>
</evidence>
<evidence type="ECO:0000256" key="9">
    <source>
        <dbReference type="ARBA" id="ARBA00022989"/>
    </source>
</evidence>
<evidence type="ECO:0000256" key="10">
    <source>
        <dbReference type="ARBA" id="ARBA00023049"/>
    </source>
</evidence>
<dbReference type="GO" id="GO:0008237">
    <property type="term" value="F:metallopeptidase activity"/>
    <property type="evidence" value="ECO:0007669"/>
    <property type="project" value="UniProtKB-KW"/>
</dbReference>
<keyword evidence="6" id="KW-0479">Metal-binding</keyword>
<dbReference type="GO" id="GO:0016020">
    <property type="term" value="C:membrane"/>
    <property type="evidence" value="ECO:0007669"/>
    <property type="project" value="UniProtKB-SubCell"/>
</dbReference>
<keyword evidence="8" id="KW-0862">Zinc</keyword>
<keyword evidence="7" id="KW-0378">Hydrolase</keyword>
<dbReference type="InterPro" id="IPR008915">
    <property type="entry name" value="Peptidase_M50"/>
</dbReference>
<evidence type="ECO:0000256" key="11">
    <source>
        <dbReference type="ARBA" id="ARBA00023136"/>
    </source>
</evidence>
<evidence type="ECO:0000259" key="13">
    <source>
        <dbReference type="Pfam" id="PF02163"/>
    </source>
</evidence>
<feature type="domain" description="Peptidase M50" evidence="13">
    <location>
        <begin position="34"/>
        <end position="106"/>
    </location>
</feature>
<evidence type="ECO:0000256" key="8">
    <source>
        <dbReference type="ARBA" id="ARBA00022833"/>
    </source>
</evidence>
<keyword evidence="9 12" id="KW-1133">Transmembrane helix</keyword>
<sequence>MEISISPLFVLMIVVLFVLIVRGTKSVNQAFFRIVFLVLLLLTHELAHSLAGRHFGVETVKLGLTFWGAYVLLEPDPLTVSIWSEIVVDLAGPLANLALAGVLTIIPVRSGSWKFARGLAFLLGILNLAPVKFLDGGHALYAILLGLHVDSERAGWIVSIATFVTIFLYFLLPRSKRKEEKGSPNQTTGPDST</sequence>
<dbReference type="GO" id="GO:0006508">
    <property type="term" value="P:proteolysis"/>
    <property type="evidence" value="ECO:0007669"/>
    <property type="project" value="UniProtKB-KW"/>
</dbReference>
<keyword evidence="5 12" id="KW-0812">Transmembrane</keyword>
<keyword evidence="11 12" id="KW-0472">Membrane</keyword>
<comment type="similarity">
    <text evidence="3">Belongs to the peptidase M50B family.</text>
</comment>